<dbReference type="Pfam" id="PF13518">
    <property type="entry name" value="HTH_28"/>
    <property type="match status" value="1"/>
</dbReference>
<dbReference type="PANTHER" id="PTHR35004:SF7">
    <property type="entry name" value="INTEGRASE PROTEIN"/>
    <property type="match status" value="1"/>
</dbReference>
<dbReference type="EMBL" id="CP009552">
    <property type="protein sequence ID" value="AIY89349.1"/>
    <property type="molecule type" value="Genomic_DNA"/>
</dbReference>
<proteinExistence type="predicted"/>
<dbReference type="SUPFAM" id="SSF53098">
    <property type="entry name" value="Ribonuclease H-like"/>
    <property type="match status" value="1"/>
</dbReference>
<name>A0A0A7GBF9_GEOAI</name>
<gene>
    <name evidence="2" type="ORF">GACE_0293</name>
</gene>
<dbReference type="InterPro" id="IPR036397">
    <property type="entry name" value="RNaseH_sf"/>
</dbReference>
<dbReference type="PROSITE" id="PS50994">
    <property type="entry name" value="INTEGRASE"/>
    <property type="match status" value="1"/>
</dbReference>
<dbReference type="PANTHER" id="PTHR35004">
    <property type="entry name" value="TRANSPOSASE RV3428C-RELATED"/>
    <property type="match status" value="1"/>
</dbReference>
<sequence>MRKLTNKDIVRIVKQWLKGKPVRKIADFFQVTRQRIHQIIKKFRETGEIPFLRKPGRKPKEIDEEMERIILEAHKQFNLGPVHLEKKIEEIHGIHIPHNTIYKVLLNHCLVEENMKKKRQRKWVRFERKHSMELWQGDWKMIHLNGEEKWVIAFMDDASRVVTCFGVFDEATTENTIKVLENGFREYGVPDEILTDHGTQFVPARNRDEAKHKFKQFLAEHGVKHVVARIKHPQTNGKIERFFGEVERRADKFGSVDAVVRWHNEVKPHKSLDWDEPCNVFWYKLSPERIMWFVRRWWD</sequence>
<dbReference type="Proteomes" id="UP000030624">
    <property type="component" value="Chromosome"/>
</dbReference>
<dbReference type="InterPro" id="IPR012337">
    <property type="entry name" value="RNaseH-like_sf"/>
</dbReference>
<reference evidence="2 3" key="1">
    <citation type="journal article" date="2015" name="Appl. Environ. Microbiol.">
        <title>The Geoglobus acetivorans genome: Fe(III) reduction, acetate utilization, autotrophic growth, and degradation of aromatic compounds in a hyperthermophilic archaeon.</title>
        <authorList>
            <person name="Mardanov A.V."/>
            <person name="Slododkina G.B."/>
            <person name="Slobodkin A.I."/>
            <person name="Beletsky A.V."/>
            <person name="Gavrilov S.N."/>
            <person name="Kublanov I.V."/>
            <person name="Bonch-Osmolovskaya E.A."/>
            <person name="Skryabin K.G."/>
            <person name="Ravin N.V."/>
        </authorList>
    </citation>
    <scope>NUCLEOTIDE SEQUENCE [LARGE SCALE GENOMIC DNA]</scope>
    <source>
        <strain evidence="2 3">SBH6</strain>
    </source>
</reference>
<dbReference type="InterPro" id="IPR001584">
    <property type="entry name" value="Integrase_cat-core"/>
</dbReference>
<dbReference type="Gene3D" id="3.30.420.10">
    <property type="entry name" value="Ribonuclease H-like superfamily/Ribonuclease H"/>
    <property type="match status" value="1"/>
</dbReference>
<accession>A0A0A7GBF9</accession>
<organism evidence="2 3">
    <name type="scientific">Geoglobus acetivorans</name>
    <dbReference type="NCBI Taxonomy" id="565033"/>
    <lineage>
        <taxon>Archaea</taxon>
        <taxon>Methanobacteriati</taxon>
        <taxon>Methanobacteriota</taxon>
        <taxon>Archaeoglobi</taxon>
        <taxon>Archaeoglobales</taxon>
        <taxon>Archaeoglobaceae</taxon>
        <taxon>Geoglobus</taxon>
    </lineage>
</organism>
<dbReference type="GO" id="GO:0003676">
    <property type="term" value="F:nucleic acid binding"/>
    <property type="evidence" value="ECO:0007669"/>
    <property type="project" value="InterPro"/>
</dbReference>
<dbReference type="RefSeq" id="WP_048090579.1">
    <property type="nucleotide sequence ID" value="NZ_CP009552.1"/>
</dbReference>
<dbReference type="KEGG" id="gac:GACE_0293"/>
<dbReference type="HOGENOM" id="CLU_079271_0_0_2"/>
<dbReference type="SUPFAM" id="SSF46689">
    <property type="entry name" value="Homeodomain-like"/>
    <property type="match status" value="1"/>
</dbReference>
<feature type="domain" description="Integrase catalytic" evidence="1">
    <location>
        <begin position="125"/>
        <end position="248"/>
    </location>
</feature>
<dbReference type="InterPro" id="IPR009057">
    <property type="entry name" value="Homeodomain-like_sf"/>
</dbReference>
<dbReference type="eggNOG" id="arCOG02125">
    <property type="taxonomic scope" value="Archaea"/>
</dbReference>
<evidence type="ECO:0000313" key="2">
    <source>
        <dbReference type="EMBL" id="AIY89349.1"/>
    </source>
</evidence>
<evidence type="ECO:0000313" key="3">
    <source>
        <dbReference type="Proteomes" id="UP000030624"/>
    </source>
</evidence>
<dbReference type="InterPro" id="IPR055247">
    <property type="entry name" value="InsJ-like_HTH"/>
</dbReference>
<dbReference type="GO" id="GO:0015074">
    <property type="term" value="P:DNA integration"/>
    <property type="evidence" value="ECO:0007669"/>
    <property type="project" value="InterPro"/>
</dbReference>
<evidence type="ECO:0000259" key="1">
    <source>
        <dbReference type="PROSITE" id="PS50994"/>
    </source>
</evidence>
<protein>
    <submittedName>
        <fullName evidence="2">IS481 family transposase</fullName>
    </submittedName>
</protein>
<dbReference type="GeneID" id="24796892"/>
<dbReference type="Gene3D" id="1.10.10.60">
    <property type="entry name" value="Homeodomain-like"/>
    <property type="match status" value="1"/>
</dbReference>
<dbReference type="STRING" id="565033.GACE_0293"/>
<dbReference type="AlphaFoldDB" id="A0A0A7GBF9"/>
<dbReference type="Pfam" id="PF00665">
    <property type="entry name" value="rve"/>
    <property type="match status" value="1"/>
</dbReference>